<dbReference type="FunFam" id="2.30.30.40:FF:000168">
    <property type="entry name" value="SH3 domain protein (Cyk3)"/>
    <property type="match status" value="1"/>
</dbReference>
<feature type="compositionally biased region" description="Polar residues" evidence="5">
    <location>
        <begin position="571"/>
        <end position="591"/>
    </location>
</feature>
<dbReference type="RefSeq" id="XP_002544370.1">
    <property type="nucleotide sequence ID" value="XM_002544324.1"/>
</dbReference>
<dbReference type="HOGENOM" id="CLU_243993_0_0_1"/>
<sequence>MTMRTPPNAPLHLYQNRPDLPQMRLVSSSSDRRLSPTTEQWHDESQTVLLEGIGDLRNDHTSGAKALATKAVALLMRIGRVAGNGLANEQSTTDDKDQTWWITVRRAGWAISTYGRPSMGAAITVAVVNALERGEAAQREFESATSAPEQARGTELISHRIRKMEEYLRERRQGGAQIGQNLRQFIRSRFAAEPGEHKVTVLTLSLSSTIKDALMTLLELEHQPNVCEREAKLVIHLRIMESRPLCEGAELARMLAAEAASKGYTGNLRIEVASDASVAILARDVDLVLIGADRISESGDVSNKTGSLPAVLCAKSVSKDAVIATLSDLEKVAKPGRMEEHLEEDNDPAELSSAWAPLVRESISQEAWSEVVTVKNVYFEWVPASHINHYICETGILSAVDIQRQSQWVSAAEQRLFGELGGPYHGAARSFIDKAALGPKQQPVNKPKQTPVMPPNNLQHGSLSCPALRFMCSETKRDLGFVEGDLIECLNAGDGSWWTGRLKRDPRMVGVFPSNFVKVLEDFVPGSRSVSPLPPSAQVTPSNSTAGGPKKQKTIFRKPFQGYKEVVGPSGSLSAQSKPAVSPIKTPTQRQPVKRPRDPDRTPTARRSEPPVRPPSRAISPAPPPPPAPVAERDESPPPPPPPPHRILHRRSVSPQPRYYSQVPNNYPPRTPSPFPQSPINVNTPSPLRDAIEDVMSSLHDMGVHRGAHSPQPPPHASMNPWSPEAFDQIHEHTGRGRNERPLTSLGLGSHDPSQEDDFSYQHNNSNTSNRYYDGPPQLSNYVERMESRLRQLHAQEQEDRDELHLPPPTPPKKDPQGNEDFMSQRQRSLRNRKSISELNSAYLGRTFTTKSTATNSSSGVQSVATNSTTSTGLTSQSLMSGTSAGGFSATSAASFARRTKAFGISGDRPRSPINRPRSRGVYGLERGNSTSSRPQTPLTGISYHSSHNSSRQGATSAMGWSEYNKGNDSPGVFGGLTTPKSKKTGFLKKILESAKTGAATARSNIAASQISRPSSPTKNLIQSGIASLSPTRHGKDASKEMGIGGNDWVQVRRDVNRATTPSRHELIERVERCQMMDHPVIAPVEELHENAEGDEGIDGLPIAEPTNWNNLNLQLVDKSARFITSLPPMMNPTSLAQGYVCRPYRSDAQRLRAIFTWVSEKITWDDDLDGDVDLRRVILMKRGCPQEVAVLIMEMCAAVGLHAEAVRGYLKTPGEVIDFDCLSRPNHWWNAVLIDGEWRIMDCSLASPTHPRRSLYSSVNPQAADSWYFLARPMEICYTHIPLLPEHQHVCPPINPAILLSLPCACPAFFKNGMHLPNYDTSLFQINGLETVQIRIHVPPDVECIAEVEAIAFACDADGDRFESGDVVKKKALTQADWFRGQKRFTVKAVLPGDEGQGVLKVYAGKKGLMHSSKDIPHPLAFAIPILHTGENPPYEFLIRHPTPHAQRHDLYVIQPQCGRLAINNTFVFAVRQHPAYSPSTTASFSEVSGRVSPNPFARPSSSLSMVSSIATVSNASTTSVNSKGHGSREKPAKLAVQTPSGKILRLTRKADHMITTSMATEWANDGLPDGSVWETVIKVSERGVWRGLVLADRSARWCVWGEWECI</sequence>
<dbReference type="InterPro" id="IPR036028">
    <property type="entry name" value="SH3-like_dom_sf"/>
</dbReference>
<dbReference type="Pfam" id="PF01008">
    <property type="entry name" value="IF-2B"/>
    <property type="match status" value="1"/>
</dbReference>
<dbReference type="SUPFAM" id="SSF50044">
    <property type="entry name" value="SH3-domain"/>
    <property type="match status" value="1"/>
</dbReference>
<name>C4JM29_UNCRE</name>
<dbReference type="InterPro" id="IPR037171">
    <property type="entry name" value="NagB/RpiA_transferase-like"/>
</dbReference>
<evidence type="ECO:0000256" key="1">
    <source>
        <dbReference type="ARBA" id="ARBA00007251"/>
    </source>
</evidence>
<dbReference type="InterPro" id="IPR042529">
    <property type="entry name" value="IF_2B-like_C"/>
</dbReference>
<dbReference type="PROSITE" id="PS50002">
    <property type="entry name" value="SH3"/>
    <property type="match status" value="1"/>
</dbReference>
<dbReference type="InParanoid" id="C4JM29"/>
<evidence type="ECO:0000256" key="3">
    <source>
        <dbReference type="PROSITE-ProRule" id="PRU00192"/>
    </source>
</evidence>
<dbReference type="OMA" id="MATEWAN"/>
<dbReference type="GO" id="GO:0140278">
    <property type="term" value="P:mitotic division septum assembly"/>
    <property type="evidence" value="ECO:0007669"/>
    <property type="project" value="TreeGrafter"/>
</dbReference>
<evidence type="ECO:0000259" key="6">
    <source>
        <dbReference type="PROSITE" id="PS50002"/>
    </source>
</evidence>
<dbReference type="Gene3D" id="3.40.50.10470">
    <property type="entry name" value="Translation initiation factor eif-2b, domain 2"/>
    <property type="match status" value="1"/>
</dbReference>
<dbReference type="Pfam" id="PF24584">
    <property type="entry name" value="Ig_CYK3_C"/>
    <property type="match status" value="2"/>
</dbReference>
<feature type="compositionally biased region" description="Pro residues" evidence="5">
    <location>
        <begin position="666"/>
        <end position="677"/>
    </location>
</feature>
<dbReference type="Pfam" id="PF01841">
    <property type="entry name" value="Transglut_core"/>
    <property type="match status" value="1"/>
</dbReference>
<evidence type="ECO:0000256" key="4">
    <source>
        <dbReference type="RuleBase" id="RU003814"/>
    </source>
</evidence>
<dbReference type="FunFam" id="3.10.620.30:FF:000005">
    <property type="entry name" value="SH3 domain protein (Cyk3), putative"/>
    <property type="match status" value="1"/>
</dbReference>
<dbReference type="Gene3D" id="2.30.30.40">
    <property type="entry name" value="SH3 Domains"/>
    <property type="match status" value="1"/>
</dbReference>
<feature type="compositionally biased region" description="Polar residues" evidence="5">
    <location>
        <begin position="537"/>
        <end position="546"/>
    </location>
</feature>
<comment type="similarity">
    <text evidence="1 4">Belongs to the eIF-2B alpha/beta/delta subunits family.</text>
</comment>
<dbReference type="eggNOG" id="KOG4575">
    <property type="taxonomic scope" value="Eukaryota"/>
</dbReference>
<dbReference type="SUPFAM" id="SSF54001">
    <property type="entry name" value="Cysteine proteinases"/>
    <property type="match status" value="1"/>
</dbReference>
<proteinExistence type="inferred from homology"/>
<dbReference type="InterPro" id="IPR000649">
    <property type="entry name" value="IF-2B-related"/>
</dbReference>
<feature type="compositionally biased region" description="Basic and acidic residues" evidence="5">
    <location>
        <begin position="728"/>
        <end position="741"/>
    </location>
</feature>
<dbReference type="InterPro" id="IPR002931">
    <property type="entry name" value="Transglutaminase-like"/>
</dbReference>
<dbReference type="GeneID" id="8441484"/>
<dbReference type="EMBL" id="CH476616">
    <property type="protein sequence ID" value="EEP79041.1"/>
    <property type="molecule type" value="Genomic_DNA"/>
</dbReference>
<dbReference type="Proteomes" id="UP000002058">
    <property type="component" value="Unassembled WGS sequence"/>
</dbReference>
<protein>
    <recommendedName>
        <fullName evidence="6">SH3 domain-containing protein</fullName>
    </recommendedName>
</protein>
<dbReference type="OrthoDB" id="6129702at2759"/>
<dbReference type="InterPro" id="IPR056409">
    <property type="entry name" value="Ig_CYK3_C"/>
</dbReference>
<gene>
    <name evidence="7" type="ORF">UREG_03887</name>
</gene>
<dbReference type="SUPFAM" id="SSF100950">
    <property type="entry name" value="NagB/RpiA/CoA transferase-like"/>
    <property type="match status" value="1"/>
</dbReference>
<dbReference type="PANTHER" id="PTHR46333">
    <property type="entry name" value="CYTOKINESIS PROTEIN 3"/>
    <property type="match status" value="1"/>
</dbReference>
<feature type="compositionally biased region" description="Basic and acidic residues" evidence="5">
    <location>
        <begin position="795"/>
        <end position="805"/>
    </location>
</feature>
<feature type="region of interest" description="Disordered" evidence="5">
    <location>
        <begin position="528"/>
        <end position="687"/>
    </location>
</feature>
<dbReference type="GO" id="GO:0110085">
    <property type="term" value="C:mitotic actomyosin contractile ring"/>
    <property type="evidence" value="ECO:0007669"/>
    <property type="project" value="TreeGrafter"/>
</dbReference>
<accession>C4JM29</accession>
<feature type="compositionally biased region" description="Basic and acidic residues" evidence="5">
    <location>
        <begin position="595"/>
        <end position="610"/>
    </location>
</feature>
<feature type="compositionally biased region" description="Low complexity" evidence="5">
    <location>
        <begin position="866"/>
        <end position="897"/>
    </location>
</feature>
<dbReference type="SMART" id="SM00460">
    <property type="entry name" value="TGc"/>
    <property type="match status" value="1"/>
</dbReference>
<feature type="region of interest" description="Disordered" evidence="5">
    <location>
        <begin position="851"/>
        <end position="963"/>
    </location>
</feature>
<organism evidence="7 8">
    <name type="scientific">Uncinocarpus reesii (strain UAMH 1704)</name>
    <dbReference type="NCBI Taxonomy" id="336963"/>
    <lineage>
        <taxon>Eukaryota</taxon>
        <taxon>Fungi</taxon>
        <taxon>Dikarya</taxon>
        <taxon>Ascomycota</taxon>
        <taxon>Pezizomycotina</taxon>
        <taxon>Eurotiomycetes</taxon>
        <taxon>Eurotiomycetidae</taxon>
        <taxon>Onygenales</taxon>
        <taxon>Onygenaceae</taxon>
        <taxon>Uncinocarpus</taxon>
    </lineage>
</organism>
<dbReference type="InterPro" id="IPR038765">
    <property type="entry name" value="Papain-like_cys_pep_sf"/>
</dbReference>
<feature type="domain" description="SH3" evidence="6">
    <location>
        <begin position="460"/>
        <end position="522"/>
    </location>
</feature>
<dbReference type="Gene3D" id="3.10.620.30">
    <property type="match status" value="1"/>
</dbReference>
<feature type="compositionally biased region" description="Polar residues" evidence="5">
    <location>
        <begin position="851"/>
        <end position="865"/>
    </location>
</feature>
<evidence type="ECO:0000256" key="5">
    <source>
        <dbReference type="SAM" id="MobiDB-lite"/>
    </source>
</evidence>
<feature type="compositionally biased region" description="Polar residues" evidence="5">
    <location>
        <begin position="928"/>
        <end position="956"/>
    </location>
</feature>
<evidence type="ECO:0000313" key="8">
    <source>
        <dbReference type="Proteomes" id="UP000002058"/>
    </source>
</evidence>
<dbReference type="STRING" id="336963.C4JM29"/>
<keyword evidence="8" id="KW-1185">Reference proteome</keyword>
<feature type="compositionally biased region" description="Polar residues" evidence="5">
    <location>
        <begin position="761"/>
        <end position="771"/>
    </location>
</feature>
<dbReference type="InterPro" id="IPR001452">
    <property type="entry name" value="SH3_domain"/>
</dbReference>
<dbReference type="VEuPathDB" id="FungiDB:UREG_03887"/>
<dbReference type="SMART" id="SM00326">
    <property type="entry name" value="SH3"/>
    <property type="match status" value="1"/>
</dbReference>
<feature type="region of interest" description="Disordered" evidence="5">
    <location>
        <begin position="795"/>
        <end position="838"/>
    </location>
</feature>
<evidence type="ECO:0000256" key="2">
    <source>
        <dbReference type="ARBA" id="ARBA00022443"/>
    </source>
</evidence>
<dbReference type="KEGG" id="ure:UREG_03887"/>
<feature type="region of interest" description="Disordered" evidence="5">
    <location>
        <begin position="703"/>
        <end position="779"/>
    </location>
</feature>
<dbReference type="InterPro" id="IPR052557">
    <property type="entry name" value="CAP/Cytokinesis_protein"/>
</dbReference>
<dbReference type="FunCoup" id="C4JM29">
    <property type="interactions" value="31"/>
</dbReference>
<feature type="region of interest" description="Disordered" evidence="5">
    <location>
        <begin position="1"/>
        <end position="21"/>
    </location>
</feature>
<keyword evidence="2 3" id="KW-0728">SH3 domain</keyword>
<evidence type="ECO:0000313" key="7">
    <source>
        <dbReference type="EMBL" id="EEP79041.1"/>
    </source>
</evidence>
<reference evidence="8" key="1">
    <citation type="journal article" date="2009" name="Genome Res.">
        <title>Comparative genomic analyses of the human fungal pathogens Coccidioides and their relatives.</title>
        <authorList>
            <person name="Sharpton T.J."/>
            <person name="Stajich J.E."/>
            <person name="Rounsley S.D."/>
            <person name="Gardner M.J."/>
            <person name="Wortman J.R."/>
            <person name="Jordar V.S."/>
            <person name="Maiti R."/>
            <person name="Kodira C.D."/>
            <person name="Neafsey D.E."/>
            <person name="Zeng Q."/>
            <person name="Hung C.-Y."/>
            <person name="McMahan C."/>
            <person name="Muszewska A."/>
            <person name="Grynberg M."/>
            <person name="Mandel M.A."/>
            <person name="Kellner E.M."/>
            <person name="Barker B.M."/>
            <person name="Galgiani J.N."/>
            <person name="Orbach M.J."/>
            <person name="Kirkland T.N."/>
            <person name="Cole G.T."/>
            <person name="Henn M.R."/>
            <person name="Birren B.W."/>
            <person name="Taylor J.W."/>
        </authorList>
    </citation>
    <scope>NUCLEOTIDE SEQUENCE [LARGE SCALE GENOMIC DNA]</scope>
    <source>
        <strain evidence="8">UAMH 1704</strain>
    </source>
</reference>
<dbReference type="PANTHER" id="PTHR46333:SF2">
    <property type="entry name" value="CYTOKINESIS PROTEIN 3"/>
    <property type="match status" value="1"/>
</dbReference>